<keyword evidence="3" id="KW-1185">Reference proteome</keyword>
<comment type="caution">
    <text evidence="2">The sequence shown here is derived from an EMBL/GenBank/DDBJ whole genome shotgun (WGS) entry which is preliminary data.</text>
</comment>
<organism evidence="2 3">
    <name type="scientific">Araneus ventricosus</name>
    <name type="common">Orbweaver spider</name>
    <name type="synonym">Epeira ventricosa</name>
    <dbReference type="NCBI Taxonomy" id="182803"/>
    <lineage>
        <taxon>Eukaryota</taxon>
        <taxon>Metazoa</taxon>
        <taxon>Ecdysozoa</taxon>
        <taxon>Arthropoda</taxon>
        <taxon>Chelicerata</taxon>
        <taxon>Arachnida</taxon>
        <taxon>Araneae</taxon>
        <taxon>Araneomorphae</taxon>
        <taxon>Entelegynae</taxon>
        <taxon>Araneoidea</taxon>
        <taxon>Araneidae</taxon>
        <taxon>Araneus</taxon>
    </lineage>
</organism>
<feature type="region of interest" description="Disordered" evidence="1">
    <location>
        <begin position="76"/>
        <end position="100"/>
    </location>
</feature>
<accession>A0A4Y2B1H5</accession>
<gene>
    <name evidence="2" type="ORF">AVEN_42184_1</name>
</gene>
<evidence type="ECO:0000313" key="3">
    <source>
        <dbReference type="Proteomes" id="UP000499080"/>
    </source>
</evidence>
<dbReference type="EMBL" id="BGPR01000040">
    <property type="protein sequence ID" value="GBL84914.1"/>
    <property type="molecule type" value="Genomic_DNA"/>
</dbReference>
<name>A0A4Y2B1H5_ARAVE</name>
<evidence type="ECO:0000313" key="2">
    <source>
        <dbReference type="EMBL" id="GBL84914.1"/>
    </source>
</evidence>
<feature type="compositionally biased region" description="Basic and acidic residues" evidence="1">
    <location>
        <begin position="89"/>
        <end position="100"/>
    </location>
</feature>
<dbReference type="Proteomes" id="UP000499080">
    <property type="component" value="Unassembled WGS sequence"/>
</dbReference>
<evidence type="ECO:0000256" key="1">
    <source>
        <dbReference type="SAM" id="MobiDB-lite"/>
    </source>
</evidence>
<proteinExistence type="predicted"/>
<protein>
    <submittedName>
        <fullName evidence="2">Uncharacterized protein</fullName>
    </submittedName>
</protein>
<reference evidence="2 3" key="1">
    <citation type="journal article" date="2019" name="Sci. Rep.">
        <title>Orb-weaving spider Araneus ventricosus genome elucidates the spidroin gene catalogue.</title>
        <authorList>
            <person name="Kono N."/>
            <person name="Nakamura H."/>
            <person name="Ohtoshi R."/>
            <person name="Moran D.A.P."/>
            <person name="Shinohara A."/>
            <person name="Yoshida Y."/>
            <person name="Fujiwara M."/>
            <person name="Mori M."/>
            <person name="Tomita M."/>
            <person name="Arakawa K."/>
        </authorList>
    </citation>
    <scope>NUCLEOTIDE SEQUENCE [LARGE SCALE GENOMIC DNA]</scope>
</reference>
<dbReference type="AlphaFoldDB" id="A0A4Y2B1H5"/>
<sequence>MKSYSSLNPTKTVVTLANIKKTPSPKQHMWKDKKQNLIYTPKRRRLERGGCTKGQVGYRPGSSREEIIRADTNAWKCENSSLPSPFPGEDGKKENNNQGA</sequence>